<accession>A0ABQ0JZW9</accession>
<gene>
    <name evidence="1" type="ORF">BROSI_A2894</name>
</gene>
<proteinExistence type="predicted"/>
<reference evidence="2" key="1">
    <citation type="journal article" date="2015" name="Genome Announc.">
        <title>Draft Genome Sequence of an Anaerobic Ammonium-Oxidizing Bacterium, "Candidatus Brocadia sinica".</title>
        <authorList>
            <person name="Oshiki M."/>
            <person name="Shinyako-Hata K."/>
            <person name="Satoh H."/>
            <person name="Okabe S."/>
        </authorList>
    </citation>
    <scope>NUCLEOTIDE SEQUENCE [LARGE SCALE GENOMIC DNA]</scope>
    <source>
        <strain evidence="2">JPN1</strain>
    </source>
</reference>
<name>A0ABQ0JZW9_9BACT</name>
<keyword evidence="2" id="KW-1185">Reference proteome</keyword>
<protein>
    <submittedName>
        <fullName evidence="1">Uncharacterized protein</fullName>
    </submittedName>
</protein>
<dbReference type="Gene3D" id="2.10.10.20">
    <property type="entry name" value="Carbohydrate-binding module superfamily 5/12"/>
    <property type="match status" value="2"/>
</dbReference>
<sequence length="409" mass="46892">MGAGQGTIYNDGNNVKFNNESYKCILNHISSTSNQPPNTTYWQHIPYKSNHAAWVSGNVYLAPAFPGYDYARLYTKMTVYPSGCYVDIGEGIPTSWLFTTALTRSDVSIEFYGAYYSNLKQVIVFDWSVTSGDTVNWGGNSYQCKWSHTASSSNQPPNSTYWNSIAYSGSYGTWAAYRNYQGDSPGPNQADPYNKWQMVKSLNDPILAPYIINGLDDGGHSRQTLFYVNESKLVADGEPQLRRNSVYLWNPSIPTGWVLIYSHDYYRNKPLIGENNWSWSTILEFDDVSWVYGTDGNKYMCKKDHLAYTDRRPITGVNYATYWAQDNSYTGYVGNWSEFNSDGTTRTTYYQRKYIKELGYKDTAMYWGNGSGNYNSLLTNVYTWWNAMPSRWNLYHRLENYSYGVGNQL</sequence>
<dbReference type="Proteomes" id="UP000032309">
    <property type="component" value="Unassembled WGS sequence"/>
</dbReference>
<evidence type="ECO:0000313" key="2">
    <source>
        <dbReference type="Proteomes" id="UP000032309"/>
    </source>
</evidence>
<dbReference type="EMBL" id="BAFN01000001">
    <property type="protein sequence ID" value="GAN34358.1"/>
    <property type="molecule type" value="Genomic_DNA"/>
</dbReference>
<comment type="caution">
    <text evidence="1">The sequence shown here is derived from an EMBL/GenBank/DDBJ whole genome shotgun (WGS) entry which is preliminary data.</text>
</comment>
<organism evidence="1 2">
    <name type="scientific">Candidatus Brocadia sinica JPN1</name>
    <dbReference type="NCBI Taxonomy" id="1197129"/>
    <lineage>
        <taxon>Bacteria</taxon>
        <taxon>Pseudomonadati</taxon>
        <taxon>Planctomycetota</taxon>
        <taxon>Candidatus Brocadiia</taxon>
        <taxon>Candidatus Brocadiales</taxon>
        <taxon>Candidatus Brocadiaceae</taxon>
        <taxon>Candidatus Brocadia</taxon>
    </lineage>
</organism>
<evidence type="ECO:0000313" key="1">
    <source>
        <dbReference type="EMBL" id="GAN34358.1"/>
    </source>
</evidence>